<dbReference type="Proteomes" id="UP000663859">
    <property type="component" value="Unassembled WGS sequence"/>
</dbReference>
<evidence type="ECO:0000313" key="2">
    <source>
        <dbReference type="Proteomes" id="UP000663859"/>
    </source>
</evidence>
<accession>A0A8J2FPG1</accession>
<comment type="caution">
    <text evidence="1">The sequence shown here is derived from an EMBL/GenBank/DDBJ whole genome shotgun (WGS) entry which is preliminary data.</text>
</comment>
<name>A0A8J2FPG1_9BACT</name>
<sequence>MPLPFPLLSPKKAGHSRCHFFFMSAEQLFPEDLVEAGSARPGEGGKLCLLSRL</sequence>
<reference evidence="1" key="1">
    <citation type="submission" date="2021-02" db="EMBL/GenBank/DDBJ databases">
        <authorList>
            <person name="Cremers G."/>
            <person name="Picone N."/>
        </authorList>
    </citation>
    <scope>NUCLEOTIDE SEQUENCE</scope>
    <source>
        <strain evidence="1">PQ17</strain>
    </source>
</reference>
<keyword evidence="2" id="KW-1185">Reference proteome</keyword>
<evidence type="ECO:0000313" key="1">
    <source>
        <dbReference type="EMBL" id="CAF0702460.1"/>
    </source>
</evidence>
<dbReference type="EMBL" id="CAJNOB010000045">
    <property type="protein sequence ID" value="CAF0702460.1"/>
    <property type="molecule type" value="Genomic_DNA"/>
</dbReference>
<organism evidence="1 2">
    <name type="scientific">Candidatus Methylacidithermus pantelleriae</name>
    <dbReference type="NCBI Taxonomy" id="2744239"/>
    <lineage>
        <taxon>Bacteria</taxon>
        <taxon>Pseudomonadati</taxon>
        <taxon>Verrucomicrobiota</taxon>
        <taxon>Methylacidiphilae</taxon>
        <taxon>Methylacidiphilales</taxon>
        <taxon>Methylacidiphilaceae</taxon>
        <taxon>Candidatus Methylacidithermus</taxon>
    </lineage>
</organism>
<proteinExistence type="predicted"/>
<gene>
    <name evidence="1" type="ORF">MPNT_50082</name>
</gene>
<dbReference type="AlphaFoldDB" id="A0A8J2FPG1"/>
<protein>
    <submittedName>
        <fullName evidence="1">Uncharacterized protein</fullName>
    </submittedName>
</protein>